<comment type="similarity">
    <text evidence="7">Belongs to the metallo-dependent hydrolases superfamily. HutI family.</text>
</comment>
<dbReference type="InterPro" id="IPR005920">
    <property type="entry name" value="HutI"/>
</dbReference>
<feature type="binding site" evidence="7">
    <location>
        <position position="237"/>
    </location>
    <ligand>
        <name>Fe(3+)</name>
        <dbReference type="ChEBI" id="CHEBI:29034"/>
    </ligand>
</feature>
<feature type="binding site" evidence="7">
    <location>
        <position position="139"/>
    </location>
    <ligand>
        <name>4-imidazolone-5-propanoate</name>
        <dbReference type="ChEBI" id="CHEBI:77893"/>
    </ligand>
</feature>
<comment type="caution">
    <text evidence="9">The sequence shown here is derived from an EMBL/GenBank/DDBJ whole genome shotgun (WGS) entry which is preliminary data.</text>
</comment>
<feature type="binding site" evidence="7">
    <location>
        <position position="316"/>
    </location>
    <ligand>
        <name>N-formimidoyl-L-glutamate</name>
        <dbReference type="ChEBI" id="CHEBI:58928"/>
    </ligand>
</feature>
<evidence type="ECO:0000256" key="4">
    <source>
        <dbReference type="ARBA" id="ARBA00022808"/>
    </source>
</evidence>
<accession>A0ABT5NX50</accession>
<evidence type="ECO:0000256" key="2">
    <source>
        <dbReference type="ARBA" id="ARBA00022723"/>
    </source>
</evidence>
<dbReference type="PANTHER" id="PTHR42752:SF1">
    <property type="entry name" value="IMIDAZOLONEPROPIONASE-RELATED"/>
    <property type="match status" value="1"/>
</dbReference>
<dbReference type="SUPFAM" id="SSF51338">
    <property type="entry name" value="Composite domain of metallo-dependent hydrolases"/>
    <property type="match status" value="1"/>
</dbReference>
<comment type="function">
    <text evidence="7">Catalyzes the hydrolytic cleavage of the carbon-nitrogen bond in imidazolone-5-propanoate to yield N-formimidoyl-L-glutamate. It is the third step in the universal histidine degradation pathway.</text>
</comment>
<feature type="binding site" evidence="7">
    <location>
        <position position="314"/>
    </location>
    <ligand>
        <name>N-formimidoyl-L-glutamate</name>
        <dbReference type="ChEBI" id="CHEBI:58928"/>
    </ligand>
</feature>
<feature type="binding site" evidence="7">
    <location>
        <position position="69"/>
    </location>
    <ligand>
        <name>Fe(3+)</name>
        <dbReference type="ChEBI" id="CHEBI:29034"/>
    </ligand>
</feature>
<feature type="binding site" evidence="7">
    <location>
        <position position="76"/>
    </location>
    <ligand>
        <name>4-imidazolone-5-propanoate</name>
        <dbReference type="ChEBI" id="CHEBI:77893"/>
    </ligand>
</feature>
<dbReference type="InterPro" id="IPR006680">
    <property type="entry name" value="Amidohydro-rel"/>
</dbReference>
<proteinExistence type="inferred from homology"/>
<dbReference type="EMBL" id="JAMDGY010000066">
    <property type="protein sequence ID" value="MDD0992760.1"/>
    <property type="molecule type" value="Genomic_DNA"/>
</dbReference>
<evidence type="ECO:0000259" key="8">
    <source>
        <dbReference type="Pfam" id="PF01979"/>
    </source>
</evidence>
<sequence>MKTLWQHCHVASMAQGAYSIIEDAAIVTSASRIEWIGPRHALPDTIDVERHEDLGGAWVTPGLIDCHTHTVFGGNRSGEFEQRLQGVSYAEIAKAGGGIASTVRATRAASEDELYASALRRVQALMRDGVTTLEIKSGYGLDLASERKLLKVIRRLGEQLPLTVRATCLAAHALPPEYVERSDDYISHICDEMLPALAAEGLVDAVDAFCEYLAFSPAQVERVFCKAHELGLPVKLHAEQLSSLHGSSLAARYKALSADHLEFMDEADAIAMAAAGTVAVLLPGAFYFLRETQLPPMEALRKHGVKIAIASDLNPGTSPALSVRLMINMACTLFRMTPEEALAGVTTHAATALGLGDSHGTLEVGKVADFVAWDIERPADLAYWLGGDLHKRVVRHGVELNV</sequence>
<keyword evidence="4 7" id="KW-0369">Histidine metabolism</keyword>
<comment type="subcellular location">
    <subcellularLocation>
        <location evidence="7">Cytoplasm</location>
    </subcellularLocation>
</comment>
<feature type="binding site" evidence="7">
    <location>
        <position position="67"/>
    </location>
    <ligand>
        <name>Fe(3+)</name>
        <dbReference type="ChEBI" id="CHEBI:29034"/>
    </ligand>
</feature>
<feature type="binding site" evidence="7">
    <location>
        <position position="237"/>
    </location>
    <ligand>
        <name>Zn(2+)</name>
        <dbReference type="ChEBI" id="CHEBI:29105"/>
    </ligand>
</feature>
<evidence type="ECO:0000313" key="10">
    <source>
        <dbReference type="Proteomes" id="UP001148203"/>
    </source>
</evidence>
<feature type="binding site" evidence="7">
    <location>
        <position position="67"/>
    </location>
    <ligand>
        <name>Zn(2+)</name>
        <dbReference type="ChEBI" id="CHEBI:29105"/>
    </ligand>
</feature>
<keyword evidence="3 7" id="KW-0378">Hydrolase</keyword>
<dbReference type="HAMAP" id="MF_00372">
    <property type="entry name" value="HutI"/>
    <property type="match status" value="1"/>
</dbReference>
<feature type="binding site" evidence="7">
    <location>
        <position position="317"/>
    </location>
    <ligand>
        <name>4-imidazolone-5-propanoate</name>
        <dbReference type="ChEBI" id="CHEBI:77893"/>
    </ligand>
</feature>
<protein>
    <recommendedName>
        <fullName evidence="1 7">Imidazolonepropionase</fullName>
        <ecNumber evidence="1 7">3.5.2.7</ecNumber>
    </recommendedName>
    <alternativeName>
        <fullName evidence="7">Imidazolone-5-propionate hydrolase</fullName>
    </alternativeName>
</protein>
<feature type="binding site" evidence="7">
    <location>
        <position position="172"/>
    </location>
    <ligand>
        <name>4-imidazolone-5-propanoate</name>
        <dbReference type="ChEBI" id="CHEBI:77893"/>
    </ligand>
</feature>
<evidence type="ECO:0000256" key="1">
    <source>
        <dbReference type="ARBA" id="ARBA00012864"/>
    </source>
</evidence>
<dbReference type="Gene3D" id="2.30.40.10">
    <property type="entry name" value="Urease, subunit C, domain 1"/>
    <property type="match status" value="1"/>
</dbReference>
<feature type="domain" description="Amidohydrolase-related" evidence="8">
    <location>
        <begin position="58"/>
        <end position="382"/>
    </location>
</feature>
<evidence type="ECO:0000256" key="7">
    <source>
        <dbReference type="HAMAP-Rule" id="MF_00372"/>
    </source>
</evidence>
<dbReference type="SUPFAM" id="SSF51556">
    <property type="entry name" value="Metallo-dependent hydrolases"/>
    <property type="match status" value="1"/>
</dbReference>
<dbReference type="InterPro" id="IPR011059">
    <property type="entry name" value="Metal-dep_hydrolase_composite"/>
</dbReference>
<dbReference type="CDD" id="cd01296">
    <property type="entry name" value="Imidazolone-5PH"/>
    <property type="match status" value="1"/>
</dbReference>
<dbReference type="InterPro" id="IPR032466">
    <property type="entry name" value="Metal_Hydrolase"/>
</dbReference>
<name>A0ABT5NX50_9PSED</name>
<reference evidence="9 10" key="1">
    <citation type="submission" date="2022-05" db="EMBL/GenBank/DDBJ databases">
        <title>Novel Pseudomonas spp. Isolated from a Rainbow Trout Aquaculture Facility.</title>
        <authorList>
            <person name="Testerman T."/>
            <person name="Graf J."/>
        </authorList>
    </citation>
    <scope>NUCLEOTIDE SEQUENCE [LARGE SCALE GENOMIC DNA]</scope>
    <source>
        <strain evidence="9 10">ID681</strain>
    </source>
</reference>
<organism evidence="9 10">
    <name type="scientific">Pseudomonas fontis</name>
    <dbReference type="NCBI Taxonomy" id="2942633"/>
    <lineage>
        <taxon>Bacteria</taxon>
        <taxon>Pseudomonadati</taxon>
        <taxon>Pseudomonadota</taxon>
        <taxon>Gammaproteobacteria</taxon>
        <taxon>Pseudomonadales</taxon>
        <taxon>Pseudomonadaceae</taxon>
        <taxon>Pseudomonas</taxon>
    </lineage>
</organism>
<keyword evidence="6 7" id="KW-0408">Iron</keyword>
<keyword evidence="5 7" id="KW-0862">Zinc</keyword>
<dbReference type="Proteomes" id="UP001148203">
    <property type="component" value="Unassembled WGS sequence"/>
</dbReference>
<evidence type="ECO:0000313" key="9">
    <source>
        <dbReference type="EMBL" id="MDD0992760.1"/>
    </source>
</evidence>
<dbReference type="RefSeq" id="WP_273913685.1">
    <property type="nucleotide sequence ID" value="NZ_JAMDGX010000098.1"/>
</dbReference>
<dbReference type="PANTHER" id="PTHR42752">
    <property type="entry name" value="IMIDAZOLONEPROPIONASE"/>
    <property type="match status" value="1"/>
</dbReference>
<dbReference type="Pfam" id="PF01979">
    <property type="entry name" value="Amidohydro_1"/>
    <property type="match status" value="1"/>
</dbReference>
<feature type="binding site" evidence="7">
    <location>
        <position position="69"/>
    </location>
    <ligand>
        <name>Zn(2+)</name>
        <dbReference type="ChEBI" id="CHEBI:29105"/>
    </ligand>
</feature>
<keyword evidence="7" id="KW-0963">Cytoplasm</keyword>
<dbReference type="NCBIfam" id="TIGR01224">
    <property type="entry name" value="hutI"/>
    <property type="match status" value="1"/>
</dbReference>
<comment type="cofactor">
    <cofactor evidence="7">
        <name>Zn(2+)</name>
        <dbReference type="ChEBI" id="CHEBI:29105"/>
    </cofactor>
    <cofactor evidence="7">
        <name>Fe(3+)</name>
        <dbReference type="ChEBI" id="CHEBI:29034"/>
    </cofactor>
    <text evidence="7">Binds 1 zinc or iron ion per subunit.</text>
</comment>
<comment type="pathway">
    <text evidence="7">Amino-acid degradation; L-histidine degradation into L-glutamate; N-formimidoyl-L-glutamate from L-histidine: step 3/3.</text>
</comment>
<dbReference type="Gene3D" id="3.20.20.140">
    <property type="entry name" value="Metal-dependent hydrolases"/>
    <property type="match status" value="1"/>
</dbReference>
<keyword evidence="2 7" id="KW-0479">Metal-binding</keyword>
<comment type="catalytic activity">
    <reaction evidence="7">
        <text>4-imidazolone-5-propanoate + H2O = N-formimidoyl-L-glutamate</text>
        <dbReference type="Rhea" id="RHEA:23660"/>
        <dbReference type="ChEBI" id="CHEBI:15377"/>
        <dbReference type="ChEBI" id="CHEBI:58928"/>
        <dbReference type="ChEBI" id="CHEBI:77893"/>
        <dbReference type="EC" id="3.5.2.7"/>
    </reaction>
</comment>
<feature type="binding site" evidence="7">
    <location>
        <position position="139"/>
    </location>
    <ligand>
        <name>N-formimidoyl-L-glutamate</name>
        <dbReference type="ChEBI" id="CHEBI:58928"/>
    </ligand>
</feature>
<dbReference type="EC" id="3.5.2.7" evidence="1 7"/>
<evidence type="ECO:0000256" key="6">
    <source>
        <dbReference type="ARBA" id="ARBA00023004"/>
    </source>
</evidence>
<gene>
    <name evidence="7 9" type="primary">hutI</name>
    <name evidence="9" type="ORF">M5G11_19705</name>
</gene>
<dbReference type="GO" id="GO:0050480">
    <property type="term" value="F:imidazolonepropionase activity"/>
    <property type="evidence" value="ECO:0007669"/>
    <property type="project" value="UniProtKB-EC"/>
</dbReference>
<evidence type="ECO:0000256" key="3">
    <source>
        <dbReference type="ARBA" id="ARBA00022801"/>
    </source>
</evidence>
<feature type="binding site" evidence="7">
    <location>
        <position position="240"/>
    </location>
    <ligand>
        <name>4-imidazolone-5-propanoate</name>
        <dbReference type="ChEBI" id="CHEBI:77893"/>
    </ligand>
</feature>
<feature type="binding site" evidence="7">
    <location>
        <position position="312"/>
    </location>
    <ligand>
        <name>Fe(3+)</name>
        <dbReference type="ChEBI" id="CHEBI:29034"/>
    </ligand>
</feature>
<evidence type="ECO:0000256" key="5">
    <source>
        <dbReference type="ARBA" id="ARBA00022833"/>
    </source>
</evidence>
<feature type="binding site" evidence="7">
    <location>
        <position position="312"/>
    </location>
    <ligand>
        <name>Zn(2+)</name>
        <dbReference type="ChEBI" id="CHEBI:29105"/>
    </ligand>
</feature>
<keyword evidence="10" id="KW-1185">Reference proteome</keyword>